<feature type="compositionally biased region" description="Polar residues" evidence="4">
    <location>
        <begin position="1045"/>
        <end position="1071"/>
    </location>
</feature>
<dbReference type="PANTHER" id="PTHR10614:SF11">
    <property type="entry name" value="INSULIN RECEPTOR SUBSTRATE 1"/>
    <property type="match status" value="1"/>
</dbReference>
<keyword evidence="1" id="KW-0597">Phosphoprotein</keyword>
<dbReference type="SMART" id="SM01244">
    <property type="entry name" value="IRS"/>
    <property type="match status" value="1"/>
</dbReference>
<dbReference type="GO" id="GO:0043548">
    <property type="term" value="F:phosphatidylinositol 3-kinase binding"/>
    <property type="evidence" value="ECO:0000318"/>
    <property type="project" value="GO_Central"/>
</dbReference>
<dbReference type="GO" id="GO:0005829">
    <property type="term" value="C:cytosol"/>
    <property type="evidence" value="ECO:0000318"/>
    <property type="project" value="GO_Central"/>
</dbReference>
<organism evidence="7 8">
    <name type="scientific">Lepisosteus oculatus</name>
    <name type="common">Spotted gar</name>
    <dbReference type="NCBI Taxonomy" id="7918"/>
    <lineage>
        <taxon>Eukaryota</taxon>
        <taxon>Metazoa</taxon>
        <taxon>Chordata</taxon>
        <taxon>Craniata</taxon>
        <taxon>Vertebrata</taxon>
        <taxon>Euteleostomi</taxon>
        <taxon>Actinopterygii</taxon>
        <taxon>Neopterygii</taxon>
        <taxon>Holostei</taxon>
        <taxon>Semionotiformes</taxon>
        <taxon>Lepisosteidae</taxon>
        <taxon>Lepisosteus</taxon>
    </lineage>
</organism>
<feature type="compositionally biased region" description="Polar residues" evidence="4">
    <location>
        <begin position="749"/>
        <end position="760"/>
    </location>
</feature>
<keyword evidence="8" id="KW-1185">Reference proteome</keyword>
<dbReference type="InterPro" id="IPR039011">
    <property type="entry name" value="IRS"/>
</dbReference>
<dbReference type="InParanoid" id="W5NLK8"/>
<feature type="region of interest" description="Disordered" evidence="4">
    <location>
        <begin position="896"/>
        <end position="917"/>
    </location>
</feature>
<dbReference type="EMBL" id="AHAT01012899">
    <property type="status" value="NOT_ANNOTATED_CDS"/>
    <property type="molecule type" value="Genomic_DNA"/>
</dbReference>
<reference evidence="7" key="2">
    <citation type="submission" date="2025-08" db="UniProtKB">
        <authorList>
            <consortium name="Ensembl"/>
        </authorList>
    </citation>
    <scope>IDENTIFICATION</scope>
</reference>
<dbReference type="PROSITE" id="PS50003">
    <property type="entry name" value="PH_DOMAIN"/>
    <property type="match status" value="1"/>
</dbReference>
<feature type="region of interest" description="Disordered" evidence="4">
    <location>
        <begin position="243"/>
        <end position="411"/>
    </location>
</feature>
<feature type="domain" description="IRS-type PTB" evidence="6">
    <location>
        <begin position="142"/>
        <end position="246"/>
    </location>
</feature>
<dbReference type="GO" id="GO:0071456">
    <property type="term" value="P:cellular response to hypoxia"/>
    <property type="evidence" value="ECO:0007669"/>
    <property type="project" value="Ensembl"/>
</dbReference>
<dbReference type="CDD" id="cd01204">
    <property type="entry name" value="PTB_IRS"/>
    <property type="match status" value="1"/>
</dbReference>
<evidence type="ECO:0000256" key="2">
    <source>
        <dbReference type="ARBA" id="ARBA00022737"/>
    </source>
</evidence>
<feature type="compositionally biased region" description="Low complexity" evidence="4">
    <location>
        <begin position="364"/>
        <end position="385"/>
    </location>
</feature>
<keyword evidence="3" id="KW-0807">Transducer</keyword>
<evidence type="ECO:0000313" key="8">
    <source>
        <dbReference type="Proteomes" id="UP000018468"/>
    </source>
</evidence>
<dbReference type="GeneTree" id="ENSGT00940000161579"/>
<sequence length="1079" mass="117006">MASPTTDHDCFSDVKKVGYLRKPKSMHKRFFVLRTASVSGPARLEYYENEKKWRHKSGAPKRSIALESCFNINKRADSKNKYLVALYTKDEYFAIAADSEPEQDLWYQALVELHNRGKIHDSAGGSGFGEDTYGESRPGPAFKEVWQVILKPKGLGQTKNLIGIYRLCLTNKTISFVKLNSDAAAVVLQLMNIRRCGHSENFFFIEVGRSAVTGPGEFWMQVDDSVVAQNMHETILEAMKAMSEEFRPRSKSQSSSNCSNPISVPLRRHHHNNPPPSQVGLSRRSRTESITATSPAGPGKHGNSFRVRASSDGEGTMSRPASVDGSPVSPSTTRTHSHRHRGSSRLHPPLNHSRSIPMPSSRCSPSATSPVSLSSSSTSGHGSTSDCLYPRRSSASVSGSPSDGGFISSDEYGSSPCDFRNSFRSVTPDSLGHTPPAREEELNNYISMVKPNLLPNGHHNRSHQRCTPSKVEEAELEKGFRKRTHSSGTSSPTISHQKTPSQSSTASLEEYTEMMPTYQCRLYRHSAFVPTHSYPEECLDLHIEGSRTNHTDDGYMPMSPGVAPVPAKTDDYMPMSPKSVSAPQQIINPRQHPRVDSNGYMMMSPSGSCSPDNTNYGKIWTNGANPKLSVESNEGKVSCGDYINMSPASGSTTSTPPDCYFNPVEEPPKPLYSYFSLPRSFKHAHRKAAESQLRISVSSGRLVYGEDSSSSTSSDSLGGQENGQQAVKPKKADEYAQAKGRLARPTRLSLDNNNKASTLPRTREHPFPPEPKSPGEYVNIEFNDKSFSASLASLFSPVCAGSSPARPEQNSSEYMNMDLGAHGSKPSYPSKPTADSTGCAADYAVTAAAAAAVPAAAACRASRGQQSCDYVSMQLSAPSAGCAEAPMLSYTEMGTGAAKTPTQSLSPHPEMPPLSSVSSAACSSLMSQMSGTSAFTRVNSSPNRIQGAKVIRADPQGRRRHSSETFSSTPAASGGVALLCGDDVKRHSSASFENVWLKQGESYVCLREEQQPGVSSLNSATPFENGLNYIDLDLVKDFNNQEWTSLQPKSSNQPCGSTSGDDLSAYASISFQKPDEIRT</sequence>
<dbReference type="InterPro" id="IPR001849">
    <property type="entry name" value="PH_domain"/>
</dbReference>
<dbReference type="Gene3D" id="2.30.29.30">
    <property type="entry name" value="Pleckstrin-homology domain (PH domain)/Phosphotyrosine-binding domain (PTB)"/>
    <property type="match status" value="2"/>
</dbReference>
<dbReference type="HOGENOM" id="CLU_004902_2_0_1"/>
<dbReference type="Ensembl" id="ENSLOCT00000021554.1">
    <property type="protein sequence ID" value="ENSLOCP00000021517.1"/>
    <property type="gene ID" value="ENSLOCG00000017412.1"/>
</dbReference>
<dbReference type="InterPro" id="IPR011993">
    <property type="entry name" value="PH-like_dom_sf"/>
</dbReference>
<evidence type="ECO:0000256" key="3">
    <source>
        <dbReference type="ARBA" id="ARBA00023224"/>
    </source>
</evidence>
<dbReference type="PANTHER" id="PTHR10614">
    <property type="entry name" value="INSULIN RECEPTOR SUBSTRATE"/>
    <property type="match status" value="1"/>
</dbReference>
<dbReference type="OMA" id="MTMQMGC"/>
<dbReference type="AlphaFoldDB" id="W5NLK8"/>
<dbReference type="Pfam" id="PF02174">
    <property type="entry name" value="IRS"/>
    <property type="match status" value="1"/>
</dbReference>
<feature type="region of interest" description="Disordered" evidence="4">
    <location>
        <begin position="1045"/>
        <end position="1079"/>
    </location>
</feature>
<dbReference type="SUPFAM" id="SSF50729">
    <property type="entry name" value="PH domain-like"/>
    <property type="match status" value="2"/>
</dbReference>
<dbReference type="GO" id="GO:0009967">
    <property type="term" value="P:positive regulation of signal transduction"/>
    <property type="evidence" value="ECO:0007669"/>
    <property type="project" value="UniProtKB-ARBA"/>
</dbReference>
<dbReference type="InterPro" id="IPR002404">
    <property type="entry name" value="IRS_PTB"/>
</dbReference>
<proteinExistence type="predicted"/>
<evidence type="ECO:0000313" key="7">
    <source>
        <dbReference type="Ensembl" id="ENSLOCP00000021517.1"/>
    </source>
</evidence>
<reference evidence="7" key="3">
    <citation type="submission" date="2025-09" db="UniProtKB">
        <authorList>
            <consortium name="Ensembl"/>
        </authorList>
    </citation>
    <scope>IDENTIFICATION</scope>
</reference>
<dbReference type="SMART" id="SM00233">
    <property type="entry name" value="PH"/>
    <property type="match status" value="1"/>
</dbReference>
<feature type="compositionally biased region" description="Polar residues" evidence="4">
    <location>
        <begin position="486"/>
        <end position="507"/>
    </location>
</feature>
<dbReference type="eggNOG" id="ENOG502QUNU">
    <property type="taxonomic scope" value="Eukaryota"/>
</dbReference>
<feature type="compositionally biased region" description="Basic and acidic residues" evidence="4">
    <location>
        <begin position="470"/>
        <end position="479"/>
    </location>
</feature>
<dbReference type="Proteomes" id="UP000018468">
    <property type="component" value="Linkage group LG14"/>
</dbReference>
<feature type="domain" description="PH" evidence="5">
    <location>
        <begin position="13"/>
        <end position="115"/>
    </location>
</feature>
<evidence type="ECO:0000256" key="1">
    <source>
        <dbReference type="ARBA" id="ARBA00022553"/>
    </source>
</evidence>
<dbReference type="PROSITE" id="PS51064">
    <property type="entry name" value="IRS_PTB"/>
    <property type="match status" value="1"/>
</dbReference>
<reference evidence="8" key="1">
    <citation type="submission" date="2011-12" db="EMBL/GenBank/DDBJ databases">
        <title>The Draft Genome of Lepisosteus oculatus.</title>
        <authorList>
            <consortium name="The Broad Institute Genome Assembly &amp; Analysis Group"/>
            <consortium name="Computational R&amp;D Group"/>
            <consortium name="and Sequencing Platform"/>
            <person name="Di Palma F."/>
            <person name="Alfoldi J."/>
            <person name="Johnson J."/>
            <person name="Berlin A."/>
            <person name="Gnerre S."/>
            <person name="Jaffe D."/>
            <person name="MacCallum I."/>
            <person name="Young S."/>
            <person name="Walker B.J."/>
            <person name="Lander E.S."/>
            <person name="Lindblad-Toh K."/>
        </authorList>
    </citation>
    <scope>NUCLEOTIDE SEQUENCE [LARGE SCALE GENOMIC DNA]</scope>
</reference>
<dbReference type="CDD" id="cd01257">
    <property type="entry name" value="PH_IRS"/>
    <property type="match status" value="1"/>
</dbReference>
<evidence type="ECO:0000256" key="4">
    <source>
        <dbReference type="SAM" id="MobiDB-lite"/>
    </source>
</evidence>
<evidence type="ECO:0000259" key="6">
    <source>
        <dbReference type="PROSITE" id="PS51064"/>
    </source>
</evidence>
<feature type="region of interest" description="Disordered" evidence="4">
    <location>
        <begin position="450"/>
        <end position="507"/>
    </location>
</feature>
<feature type="region of interest" description="Disordered" evidence="4">
    <location>
        <begin position="701"/>
        <end position="778"/>
    </location>
</feature>
<feature type="compositionally biased region" description="Basic residues" evidence="4">
    <location>
        <begin position="335"/>
        <end position="344"/>
    </location>
</feature>
<dbReference type="Bgee" id="ENSLOCG00000017412">
    <property type="expression patterns" value="Expressed in zone of skin and 12 other cell types or tissues"/>
</dbReference>
<dbReference type="SMART" id="SM00310">
    <property type="entry name" value="PTBI"/>
    <property type="match status" value="1"/>
</dbReference>
<dbReference type="GO" id="GO:0005158">
    <property type="term" value="F:insulin receptor binding"/>
    <property type="evidence" value="ECO:0000318"/>
    <property type="project" value="GO_Central"/>
</dbReference>
<dbReference type="GO" id="GO:0005886">
    <property type="term" value="C:plasma membrane"/>
    <property type="evidence" value="ECO:0000318"/>
    <property type="project" value="GO_Central"/>
</dbReference>
<dbReference type="GO" id="GO:0030159">
    <property type="term" value="F:signaling receptor complex adaptor activity"/>
    <property type="evidence" value="ECO:0007669"/>
    <property type="project" value="UniProtKB-ARBA"/>
</dbReference>
<feature type="compositionally biased region" description="Low complexity" evidence="4">
    <location>
        <begin position="707"/>
        <end position="716"/>
    </location>
</feature>
<protein>
    <submittedName>
        <fullName evidence="7">Insulin receptor substrate 1</fullName>
    </submittedName>
</protein>
<dbReference type="FunFam" id="2.30.29.30:FF:000129">
    <property type="entry name" value="Insulin receptor substrate 1"/>
    <property type="match status" value="1"/>
</dbReference>
<feature type="compositionally biased region" description="Low complexity" evidence="4">
    <location>
        <begin position="393"/>
        <end position="405"/>
    </location>
</feature>
<accession>W5NLK8</accession>
<evidence type="ECO:0000259" key="5">
    <source>
        <dbReference type="PROSITE" id="PS50003"/>
    </source>
</evidence>
<dbReference type="STRING" id="7918.ENSLOCP00000021517"/>
<dbReference type="PRINTS" id="PR00628">
    <property type="entry name" value="INSULINRSI"/>
</dbReference>
<dbReference type="GO" id="GO:0008286">
    <property type="term" value="P:insulin receptor signaling pathway"/>
    <property type="evidence" value="ECO:0000318"/>
    <property type="project" value="GO_Central"/>
</dbReference>
<name>W5NLK8_LEPOC</name>
<feature type="compositionally biased region" description="Low complexity" evidence="4">
    <location>
        <begin position="251"/>
        <end position="263"/>
    </location>
</feature>
<dbReference type="FunCoup" id="W5NLK8">
    <property type="interactions" value="200"/>
</dbReference>
<dbReference type="FunFam" id="2.30.29.30:FF:000029">
    <property type="entry name" value="Insulin receptor substrate 1"/>
    <property type="match status" value="1"/>
</dbReference>
<keyword evidence="2" id="KW-0677">Repeat</keyword>
<dbReference type="Pfam" id="PF00169">
    <property type="entry name" value="PH"/>
    <property type="match status" value="1"/>
</dbReference>